<protein>
    <recommendedName>
        <fullName evidence="3">HTH CENPB-type domain-containing protein</fullName>
    </recommendedName>
</protein>
<comment type="caution">
    <text evidence="1">The sequence shown here is derived from an EMBL/GenBank/DDBJ whole genome shotgun (WGS) entry which is preliminary data.</text>
</comment>
<dbReference type="EMBL" id="PYWC01000036">
    <property type="protein sequence ID" value="PWW76200.1"/>
    <property type="molecule type" value="Genomic_DNA"/>
</dbReference>
<evidence type="ECO:0000313" key="1">
    <source>
        <dbReference type="EMBL" id="PWW76200.1"/>
    </source>
</evidence>
<dbReference type="OrthoDB" id="5420958at2759"/>
<evidence type="ECO:0000313" key="2">
    <source>
        <dbReference type="Proteomes" id="UP000246991"/>
    </source>
</evidence>
<gene>
    <name evidence="1" type="ORF">C7212DRAFT_189609</name>
</gene>
<name>A0A317SQZ4_9PEZI</name>
<proteinExistence type="predicted"/>
<sequence length="102" mass="11593">MAIEMVANKTISSLATATEMVGAVPSTIMHRRRGRKSHEEESSYCQKLTSEEEKTVADHCYFRCRLGFPATIWQLQDIAVSVVQKRNQSDTSGRQWEIGFIK</sequence>
<evidence type="ECO:0008006" key="3">
    <source>
        <dbReference type="Google" id="ProtNLM"/>
    </source>
</evidence>
<organism evidence="1 2">
    <name type="scientific">Tuber magnatum</name>
    <name type="common">white Piedmont truffle</name>
    <dbReference type="NCBI Taxonomy" id="42249"/>
    <lineage>
        <taxon>Eukaryota</taxon>
        <taxon>Fungi</taxon>
        <taxon>Dikarya</taxon>
        <taxon>Ascomycota</taxon>
        <taxon>Pezizomycotina</taxon>
        <taxon>Pezizomycetes</taxon>
        <taxon>Pezizales</taxon>
        <taxon>Tuberaceae</taxon>
        <taxon>Tuber</taxon>
    </lineage>
</organism>
<reference evidence="1 2" key="1">
    <citation type="submission" date="2018-03" db="EMBL/GenBank/DDBJ databases">
        <title>Genomes of Pezizomycetes fungi and the evolution of truffles.</title>
        <authorList>
            <person name="Murat C."/>
            <person name="Payen T."/>
            <person name="Noel B."/>
            <person name="Kuo A."/>
            <person name="Martin F.M."/>
        </authorList>
    </citation>
    <scope>NUCLEOTIDE SEQUENCE [LARGE SCALE GENOMIC DNA]</scope>
    <source>
        <strain evidence="1">091103-1</strain>
    </source>
</reference>
<dbReference type="AlphaFoldDB" id="A0A317SQZ4"/>
<dbReference type="STRING" id="42249.A0A317SQZ4"/>
<accession>A0A317SQZ4</accession>
<keyword evidence="2" id="KW-1185">Reference proteome</keyword>
<dbReference type="Proteomes" id="UP000246991">
    <property type="component" value="Unassembled WGS sequence"/>
</dbReference>